<dbReference type="Pfam" id="PF00150">
    <property type="entry name" value="Cellulase"/>
    <property type="match status" value="1"/>
</dbReference>
<evidence type="ECO:0000256" key="3">
    <source>
        <dbReference type="ARBA" id="ARBA00023295"/>
    </source>
</evidence>
<evidence type="ECO:0000313" key="8">
    <source>
        <dbReference type="Proteomes" id="UP000008694"/>
    </source>
</evidence>
<accession>D7M873</accession>
<evidence type="ECO:0000256" key="4">
    <source>
        <dbReference type="RuleBase" id="RU361153"/>
    </source>
</evidence>
<comment type="similarity">
    <text evidence="1 4">Belongs to the glycosyl hydrolase 5 (cellulase A) family.</text>
</comment>
<feature type="domain" description="Glycoside hydrolase family 5" evidence="6">
    <location>
        <begin position="61"/>
        <end position="347"/>
    </location>
</feature>
<dbReference type="PANTHER" id="PTHR31263:SF52">
    <property type="entry name" value="GLYCOSYL HYDROLASE SUPERFAMILY PROTEIN"/>
    <property type="match status" value="1"/>
</dbReference>
<reference evidence="8" key="1">
    <citation type="journal article" date="2011" name="Nat. Genet.">
        <title>The Arabidopsis lyrata genome sequence and the basis of rapid genome size change.</title>
        <authorList>
            <person name="Hu T.T."/>
            <person name="Pattyn P."/>
            <person name="Bakker E.G."/>
            <person name="Cao J."/>
            <person name="Cheng J.-F."/>
            <person name="Clark R.M."/>
            <person name="Fahlgren N."/>
            <person name="Fawcett J.A."/>
            <person name="Grimwood J."/>
            <person name="Gundlach H."/>
            <person name="Haberer G."/>
            <person name="Hollister J.D."/>
            <person name="Ossowski S."/>
            <person name="Ottilar R.P."/>
            <person name="Salamov A.A."/>
            <person name="Schneeberger K."/>
            <person name="Spannagl M."/>
            <person name="Wang X."/>
            <person name="Yang L."/>
            <person name="Nasrallah M.E."/>
            <person name="Bergelson J."/>
            <person name="Carrington J.C."/>
            <person name="Gaut B.S."/>
            <person name="Schmutz J."/>
            <person name="Mayer K.F.X."/>
            <person name="Van de Peer Y."/>
            <person name="Grigoriev I.V."/>
            <person name="Nordborg M."/>
            <person name="Weigel D."/>
            <person name="Guo Y.-L."/>
        </authorList>
    </citation>
    <scope>NUCLEOTIDE SEQUENCE [LARGE SCALE GENOMIC DNA]</scope>
    <source>
        <strain evidence="8">cv. MN47</strain>
    </source>
</reference>
<protein>
    <submittedName>
        <fullName evidence="7">Glycosyl hydrolase family 5 protein</fullName>
    </submittedName>
</protein>
<keyword evidence="2 4" id="KW-0378">Hydrolase</keyword>
<feature type="signal peptide" evidence="5">
    <location>
        <begin position="1"/>
        <end position="23"/>
    </location>
</feature>
<organism evidence="8">
    <name type="scientific">Arabidopsis lyrata subsp. lyrata</name>
    <name type="common">Lyre-leaved rock-cress</name>
    <dbReference type="NCBI Taxonomy" id="81972"/>
    <lineage>
        <taxon>Eukaryota</taxon>
        <taxon>Viridiplantae</taxon>
        <taxon>Streptophyta</taxon>
        <taxon>Embryophyta</taxon>
        <taxon>Tracheophyta</taxon>
        <taxon>Spermatophyta</taxon>
        <taxon>Magnoliopsida</taxon>
        <taxon>eudicotyledons</taxon>
        <taxon>Gunneridae</taxon>
        <taxon>Pentapetalae</taxon>
        <taxon>rosids</taxon>
        <taxon>malvids</taxon>
        <taxon>Brassicales</taxon>
        <taxon>Brassicaceae</taxon>
        <taxon>Camelineae</taxon>
        <taxon>Arabidopsis</taxon>
    </lineage>
</organism>
<feature type="chain" id="PRO_5003102852" evidence="5">
    <location>
        <begin position="24"/>
        <end position="488"/>
    </location>
</feature>
<evidence type="ECO:0000256" key="5">
    <source>
        <dbReference type="SAM" id="SignalP"/>
    </source>
</evidence>
<dbReference type="InterPro" id="IPR001547">
    <property type="entry name" value="Glyco_hydro_5"/>
</dbReference>
<dbReference type="EMBL" id="GL348718">
    <property type="protein sequence ID" value="EFH47990.1"/>
    <property type="molecule type" value="Genomic_DNA"/>
</dbReference>
<evidence type="ECO:0000256" key="1">
    <source>
        <dbReference type="ARBA" id="ARBA00005641"/>
    </source>
</evidence>
<evidence type="ECO:0000313" key="7">
    <source>
        <dbReference type="EMBL" id="EFH47990.1"/>
    </source>
</evidence>
<dbReference type="HOGENOM" id="CLU_039562_2_1_1"/>
<dbReference type="AlphaFoldDB" id="D7M873"/>
<keyword evidence="5" id="KW-0732">Signal</keyword>
<dbReference type="eggNOG" id="ENOG502QUKB">
    <property type="taxonomic scope" value="Eukaryota"/>
</dbReference>
<dbReference type="InterPro" id="IPR017853">
    <property type="entry name" value="GH"/>
</dbReference>
<dbReference type="SUPFAM" id="SSF51445">
    <property type="entry name" value="(Trans)glycosidases"/>
    <property type="match status" value="1"/>
</dbReference>
<name>D7M873_ARALL</name>
<dbReference type="Proteomes" id="UP000008694">
    <property type="component" value="Unassembled WGS sequence"/>
</dbReference>
<dbReference type="Gramene" id="fgenesh1_pm.C_scaffold_6001329">
    <property type="protein sequence ID" value="fgenesh1_pm.C_scaffold_6001329"/>
    <property type="gene ID" value="fgenesh1_pm.C_scaffold_6001329"/>
</dbReference>
<keyword evidence="8" id="KW-1185">Reference proteome</keyword>
<sequence length="488" mass="54707">MTRSFYFCLFFLFISWISKLTTSYHLSTKSRWIVDEKGQRVKLACVNWPAHLQPTVAEGLSKQPLDSISKKIVSMGFNCVRLTWPLDLMTNDTLALNVTVKQSFESLKLFEDVLGIQTHNPKILHLPLFNAFQEVVSNLGQNGVMVILDNHLTTPGWCCGENDLDAFFGYPKFDPTVWAKGLGKMATLFRNFTNVIGMSLRNEPRGARDYPDLWFRHMPQGAEVVHAANPKLLVILSGIDFDTNLSFLRDRSVNVSFTNKLVFELHWYSFSDGRDSWRKHNSNDFCVKIIEKVTHNGGFLIGRGFPLILSEFGTDQRGGDISGNRYMNCLVAWAAENDLDWAVWALTGDYYLRTGPGLRPNNNILFHPSTGLCVTNNPSDNLPTLGLGPCPKSDPWTFNPQEGILWVNKMCVEAPNVAGQKVKLGFGTKCSKLGQISATKMHLSFKTSNGLLLCLDADERDNSVVANPCKCLTMDASCDPASQWFKVL</sequence>
<gene>
    <name evidence="7" type="ORF">ARALYDRAFT_326109</name>
</gene>
<dbReference type="GO" id="GO:0004553">
    <property type="term" value="F:hydrolase activity, hydrolyzing O-glycosyl compounds"/>
    <property type="evidence" value="ECO:0007669"/>
    <property type="project" value="InterPro"/>
</dbReference>
<dbReference type="STRING" id="81972.D7M873"/>
<dbReference type="PANTHER" id="PTHR31263">
    <property type="entry name" value="CELLULASE FAMILY PROTEIN (AFU_ORTHOLOGUE AFUA_5G14560)"/>
    <property type="match status" value="1"/>
</dbReference>
<dbReference type="GO" id="GO:0000272">
    <property type="term" value="P:polysaccharide catabolic process"/>
    <property type="evidence" value="ECO:0007669"/>
    <property type="project" value="InterPro"/>
</dbReference>
<evidence type="ECO:0000259" key="6">
    <source>
        <dbReference type="Pfam" id="PF00150"/>
    </source>
</evidence>
<proteinExistence type="inferred from homology"/>
<evidence type="ECO:0000256" key="2">
    <source>
        <dbReference type="ARBA" id="ARBA00022801"/>
    </source>
</evidence>
<keyword evidence="3 4" id="KW-0326">Glycosidase</keyword>
<dbReference type="Gene3D" id="3.20.20.80">
    <property type="entry name" value="Glycosidases"/>
    <property type="match status" value="1"/>
</dbReference>